<evidence type="ECO:0000256" key="1">
    <source>
        <dbReference type="SAM" id="Phobius"/>
    </source>
</evidence>
<dbReference type="Proteomes" id="UP000189670">
    <property type="component" value="Unassembled WGS sequence"/>
</dbReference>
<keyword evidence="1" id="KW-0472">Membrane</keyword>
<keyword evidence="1" id="KW-0812">Transmembrane</keyword>
<sequence>MVNFSRPFLVNFITTIYMLIKMPSLLVSLFPPKIKGKAQQIAKQMQNPNAVDTPEEWNMLNEQLKDNLIYEKFLKQNFTVSYIGPISDKAELIKQLKPLNILTSWQDLDTPGYITLGNALISNLKKKLPKKVDVNSNSWPIGNYAAKKATSISSR</sequence>
<name>A0A1V1NWQ3_9BACT</name>
<reference evidence="3" key="1">
    <citation type="submission" date="2012-11" db="EMBL/GenBank/DDBJ databases">
        <authorList>
            <person name="Lucero-Rivera Y.E."/>
            <person name="Tovar-Ramirez D."/>
        </authorList>
    </citation>
    <scope>NUCLEOTIDE SEQUENCE [LARGE SCALE GENOMIC DNA]</scope>
    <source>
        <strain evidence="3">Araruama</strain>
    </source>
</reference>
<keyword evidence="1" id="KW-1133">Transmembrane helix</keyword>
<accession>A0A1V1NWQ3</accession>
<gene>
    <name evidence="2" type="ORF">OMM_05381</name>
</gene>
<proteinExistence type="predicted"/>
<dbReference type="AlphaFoldDB" id="A0A1V1NWQ3"/>
<organism evidence="2 3">
    <name type="scientific">Candidatus Magnetoglobus multicellularis str. Araruama</name>
    <dbReference type="NCBI Taxonomy" id="890399"/>
    <lineage>
        <taxon>Bacteria</taxon>
        <taxon>Pseudomonadati</taxon>
        <taxon>Thermodesulfobacteriota</taxon>
        <taxon>Desulfobacteria</taxon>
        <taxon>Desulfobacterales</taxon>
        <taxon>Desulfobacteraceae</taxon>
        <taxon>Candidatus Magnetoglobus</taxon>
    </lineage>
</organism>
<feature type="transmembrane region" description="Helical" evidence="1">
    <location>
        <begin position="12"/>
        <end position="30"/>
    </location>
</feature>
<evidence type="ECO:0000313" key="2">
    <source>
        <dbReference type="EMBL" id="ETR66988.1"/>
    </source>
</evidence>
<evidence type="ECO:0000313" key="3">
    <source>
        <dbReference type="Proteomes" id="UP000189670"/>
    </source>
</evidence>
<protein>
    <submittedName>
        <fullName evidence="2">Uncharacterized protein</fullName>
    </submittedName>
</protein>
<comment type="caution">
    <text evidence="2">The sequence shown here is derived from an EMBL/GenBank/DDBJ whole genome shotgun (WGS) entry which is preliminary data.</text>
</comment>
<dbReference type="EMBL" id="ATBP01001621">
    <property type="protein sequence ID" value="ETR66988.1"/>
    <property type="molecule type" value="Genomic_DNA"/>
</dbReference>